<gene>
    <name evidence="1" type="ORF">G436_3294</name>
</gene>
<dbReference type="PATRIC" id="fig|1279460.3.peg.3342"/>
<evidence type="ECO:0000313" key="2">
    <source>
        <dbReference type="Proteomes" id="UP000056502"/>
    </source>
</evidence>
<accession>A0A0M4NAU5</accession>
<organism evidence="1">
    <name type="scientific">Leptospira interrogans serovar Hardjo str. Norma</name>
    <dbReference type="NCBI Taxonomy" id="1279460"/>
    <lineage>
        <taxon>Bacteria</taxon>
        <taxon>Pseudomonadati</taxon>
        <taxon>Spirochaetota</taxon>
        <taxon>Spirochaetia</taxon>
        <taxon>Leptospirales</taxon>
        <taxon>Leptospiraceae</taxon>
        <taxon>Leptospira</taxon>
    </lineage>
</organism>
<protein>
    <submittedName>
        <fullName evidence="1">Uncharacterized protein</fullName>
    </submittedName>
</protein>
<reference evidence="1 2" key="1">
    <citation type="journal article" date="2015" name="Genome Announc.">
        <title>Whole-Genome Sequence of Leptospira interrogans Serovar Hardjo Subtype Hardjoprajitno Strain Norma, Isolated from Cattle in a Leptospirosis Outbreak in Brazil.</title>
        <authorList>
            <person name="Cosate M.R."/>
            <person name="Soares S.C."/>
            <person name="Mendes T.A."/>
            <person name="Raittz R.T."/>
            <person name="Moreira E.C."/>
            <person name="Leite R."/>
            <person name="Fernandes G.R."/>
            <person name="Haddad J.P."/>
            <person name="Ortega J.M."/>
        </authorList>
    </citation>
    <scope>NUCLEOTIDE SEQUENCE [LARGE SCALE GENOMIC DNA]</scope>
    <source>
        <strain evidence="1 2">Norma</strain>
    </source>
</reference>
<sequence>MFFIFFILSGVLFLSFCLWIHSICVIHHLNTFSGTII</sequence>
<dbReference type="Proteomes" id="UP000056502">
    <property type="component" value="Chromosome I"/>
</dbReference>
<name>A0A0M4NAU5_LEPIR</name>
<proteinExistence type="predicted"/>
<evidence type="ECO:0000313" key="1">
    <source>
        <dbReference type="EMBL" id="ALE40452.1"/>
    </source>
</evidence>
<dbReference type="EMBL" id="CP012603">
    <property type="protein sequence ID" value="ALE40452.1"/>
    <property type="molecule type" value="Genomic_DNA"/>
</dbReference>
<dbReference type="AlphaFoldDB" id="A0A0M4NAU5"/>